<keyword evidence="1" id="KW-0732">Signal</keyword>
<evidence type="ECO:0000313" key="3">
    <source>
        <dbReference type="Proteomes" id="UP000193900"/>
    </source>
</evidence>
<reference evidence="2 3" key="1">
    <citation type="submission" date="2017-03" db="EMBL/GenBank/DDBJ databases">
        <authorList>
            <person name="Afonso C.L."/>
            <person name="Miller P.J."/>
            <person name="Scott M.A."/>
            <person name="Spackman E."/>
            <person name="Goraichik I."/>
            <person name="Dimitrov K.M."/>
            <person name="Suarez D.L."/>
            <person name="Swayne D.E."/>
        </authorList>
    </citation>
    <scope>NUCLEOTIDE SEQUENCE [LARGE SCALE GENOMIC DNA]</scope>
    <source>
        <strain evidence="2 3">CECT 7023</strain>
    </source>
</reference>
<name>A0A1Y5RT65_9RHOB</name>
<feature type="signal peptide" evidence="1">
    <location>
        <begin position="1"/>
        <end position="19"/>
    </location>
</feature>
<keyword evidence="3" id="KW-1185">Reference proteome</keyword>
<accession>A0A1Y5RT65</accession>
<sequence>MRSLVFAAALSGFPLAVLADEVWYTMDGEMVYETDLEPYALISAPWDGDEVMLYVDELAFNYDARGVHGGFWIGPAARQSCDVAISAPDGRASYHWGRIQVTFDQPSFPTGFTVLMGSCFDEPDMILRANLAAG</sequence>
<dbReference type="RefSeq" id="WP_085877538.1">
    <property type="nucleotide sequence ID" value="NZ_FWFZ01000002.1"/>
</dbReference>
<evidence type="ECO:0000313" key="2">
    <source>
        <dbReference type="EMBL" id="SLN22190.1"/>
    </source>
</evidence>
<protein>
    <submittedName>
        <fullName evidence="2">Uncharacterized protein</fullName>
    </submittedName>
</protein>
<feature type="chain" id="PRO_5012734847" evidence="1">
    <location>
        <begin position="20"/>
        <end position="134"/>
    </location>
</feature>
<gene>
    <name evidence="2" type="ORF">ROA7023_00620</name>
</gene>
<dbReference type="AlphaFoldDB" id="A0A1Y5RT65"/>
<evidence type="ECO:0000256" key="1">
    <source>
        <dbReference type="SAM" id="SignalP"/>
    </source>
</evidence>
<dbReference type="EMBL" id="FWFZ01000002">
    <property type="protein sequence ID" value="SLN22190.1"/>
    <property type="molecule type" value="Genomic_DNA"/>
</dbReference>
<dbReference type="Proteomes" id="UP000193900">
    <property type="component" value="Unassembled WGS sequence"/>
</dbReference>
<proteinExistence type="predicted"/>
<organism evidence="2 3">
    <name type="scientific">Roseisalinus antarcticus</name>
    <dbReference type="NCBI Taxonomy" id="254357"/>
    <lineage>
        <taxon>Bacteria</taxon>
        <taxon>Pseudomonadati</taxon>
        <taxon>Pseudomonadota</taxon>
        <taxon>Alphaproteobacteria</taxon>
        <taxon>Rhodobacterales</taxon>
        <taxon>Roseobacteraceae</taxon>
        <taxon>Roseisalinus</taxon>
    </lineage>
</organism>
<dbReference type="OrthoDB" id="572536at2"/>